<feature type="transmembrane region" description="Helical" evidence="7">
    <location>
        <begin position="338"/>
        <end position="360"/>
    </location>
</feature>
<sequence length="409" mass="43842">MNTLTLFKVAAVALRVNLLRSILTMLGIIIGVAAVIIMLALGAGARYDVDQQIKSLGGNVFVIFARGRFSGGAREASGSSQGLTEMDALAIEQQIPQVNVAAPTMRASGQLIYGNMNWAPEIHGVDNRIYAAQSWQVVEGRTFSDTELASAARVAVIGQTVKRELFGAGDALGQTVRVNKMPVTIIGVLNGKGQNTQGNDQDDLIFMPLDTVRKRIAGLTLSSPKAVRSIIVQVEDERDMADVEQQMDSLLRQRLRSTDSEPPFRIRNLSEMIATRSETMQIFNGLLAAVASVSLLVGGIGIMNIMLVSVTERTREIGLRMAVGAEPKVIMKQFLIEAVLLCGLGGAIGLALAVAVSLSLQHFAGLTAIIELHVVLMSVGFSCLIGIFFGYYPATKAAGLQPIDALRYE</sequence>
<evidence type="ECO:0000256" key="3">
    <source>
        <dbReference type="ARBA" id="ARBA00022692"/>
    </source>
</evidence>
<proteinExistence type="inferred from homology"/>
<gene>
    <name evidence="10" type="ORF">HRH59_06695</name>
</gene>
<dbReference type="AlphaFoldDB" id="A0A7Y5EIF5"/>
<evidence type="ECO:0000259" key="9">
    <source>
        <dbReference type="Pfam" id="PF12704"/>
    </source>
</evidence>
<protein>
    <submittedName>
        <fullName evidence="10">ABC transporter permease</fullName>
    </submittedName>
</protein>
<feature type="transmembrane region" description="Helical" evidence="7">
    <location>
        <begin position="372"/>
        <end position="392"/>
    </location>
</feature>
<comment type="caution">
    <text evidence="10">The sequence shown here is derived from an EMBL/GenBank/DDBJ whole genome shotgun (WGS) entry which is preliminary data.</text>
</comment>
<dbReference type="Proteomes" id="UP000523161">
    <property type="component" value="Unassembled WGS sequence"/>
</dbReference>
<comment type="subcellular location">
    <subcellularLocation>
        <location evidence="1">Cell membrane</location>
        <topology evidence="1">Multi-pass membrane protein</topology>
    </subcellularLocation>
</comment>
<dbReference type="RefSeq" id="WP_173500497.1">
    <property type="nucleotide sequence ID" value="NZ_JABSOD010000005.1"/>
</dbReference>
<dbReference type="Pfam" id="PF02687">
    <property type="entry name" value="FtsX"/>
    <property type="match status" value="1"/>
</dbReference>
<evidence type="ECO:0000256" key="2">
    <source>
        <dbReference type="ARBA" id="ARBA00022475"/>
    </source>
</evidence>
<evidence type="ECO:0000256" key="7">
    <source>
        <dbReference type="SAM" id="Phobius"/>
    </source>
</evidence>
<feature type="domain" description="MacB-like periplasmic core" evidence="9">
    <location>
        <begin position="21"/>
        <end position="249"/>
    </location>
</feature>
<dbReference type="InterPro" id="IPR003838">
    <property type="entry name" value="ABC3_permease_C"/>
</dbReference>
<dbReference type="Pfam" id="PF12704">
    <property type="entry name" value="MacB_PCD"/>
    <property type="match status" value="1"/>
</dbReference>
<dbReference type="GO" id="GO:0005886">
    <property type="term" value="C:plasma membrane"/>
    <property type="evidence" value="ECO:0007669"/>
    <property type="project" value="UniProtKB-SubCell"/>
</dbReference>
<dbReference type="PANTHER" id="PTHR30572">
    <property type="entry name" value="MEMBRANE COMPONENT OF TRANSPORTER-RELATED"/>
    <property type="match status" value="1"/>
</dbReference>
<feature type="domain" description="ABC3 transporter permease C-terminal" evidence="8">
    <location>
        <begin position="290"/>
        <end position="402"/>
    </location>
</feature>
<evidence type="ECO:0000313" key="11">
    <source>
        <dbReference type="Proteomes" id="UP000523161"/>
    </source>
</evidence>
<dbReference type="EMBL" id="JABSOD010000005">
    <property type="protein sequence ID" value="NRQ42256.1"/>
    <property type="molecule type" value="Genomic_DNA"/>
</dbReference>
<comment type="similarity">
    <text evidence="6">Belongs to the ABC-4 integral membrane protein family.</text>
</comment>
<dbReference type="InterPro" id="IPR050250">
    <property type="entry name" value="Macrolide_Exporter_MacB"/>
</dbReference>
<evidence type="ECO:0000256" key="1">
    <source>
        <dbReference type="ARBA" id="ARBA00004651"/>
    </source>
</evidence>
<keyword evidence="11" id="KW-1185">Reference proteome</keyword>
<dbReference type="GO" id="GO:0022857">
    <property type="term" value="F:transmembrane transporter activity"/>
    <property type="evidence" value="ECO:0007669"/>
    <property type="project" value="TreeGrafter"/>
</dbReference>
<reference evidence="10 11" key="1">
    <citation type="submission" date="2020-06" db="EMBL/GenBank/DDBJ databases">
        <title>Rheinheimera sp. nov., a marine bacterium isolated from coastal.</title>
        <authorList>
            <person name="Yu Q."/>
            <person name="Qi Y."/>
            <person name="Pu J."/>
        </authorList>
    </citation>
    <scope>NUCLEOTIDE SEQUENCE [LARGE SCALE GENOMIC DNA]</scope>
    <source>
        <strain evidence="10 11">YQF-2</strain>
    </source>
</reference>
<evidence type="ECO:0000256" key="4">
    <source>
        <dbReference type="ARBA" id="ARBA00022989"/>
    </source>
</evidence>
<feature type="transmembrane region" description="Helical" evidence="7">
    <location>
        <begin position="22"/>
        <end position="45"/>
    </location>
</feature>
<accession>A0A7Y5EIF5</accession>
<evidence type="ECO:0000259" key="8">
    <source>
        <dbReference type="Pfam" id="PF02687"/>
    </source>
</evidence>
<keyword evidence="3 7" id="KW-0812">Transmembrane</keyword>
<dbReference type="PANTHER" id="PTHR30572:SF4">
    <property type="entry name" value="ABC TRANSPORTER PERMEASE YTRF"/>
    <property type="match status" value="1"/>
</dbReference>
<keyword evidence="4 7" id="KW-1133">Transmembrane helix</keyword>
<keyword evidence="2" id="KW-1003">Cell membrane</keyword>
<dbReference type="InterPro" id="IPR025857">
    <property type="entry name" value="MacB_PCD"/>
</dbReference>
<keyword evidence="5 7" id="KW-0472">Membrane</keyword>
<name>A0A7Y5EIF5_9GAMM</name>
<feature type="transmembrane region" description="Helical" evidence="7">
    <location>
        <begin position="282"/>
        <end position="307"/>
    </location>
</feature>
<evidence type="ECO:0000256" key="6">
    <source>
        <dbReference type="ARBA" id="ARBA00038076"/>
    </source>
</evidence>
<evidence type="ECO:0000313" key="10">
    <source>
        <dbReference type="EMBL" id="NRQ42256.1"/>
    </source>
</evidence>
<organism evidence="10 11">
    <name type="scientific">Rheinheimera lutimaris</name>
    <dbReference type="NCBI Taxonomy" id="2740584"/>
    <lineage>
        <taxon>Bacteria</taxon>
        <taxon>Pseudomonadati</taxon>
        <taxon>Pseudomonadota</taxon>
        <taxon>Gammaproteobacteria</taxon>
        <taxon>Chromatiales</taxon>
        <taxon>Chromatiaceae</taxon>
        <taxon>Rheinheimera</taxon>
    </lineage>
</organism>
<evidence type="ECO:0000256" key="5">
    <source>
        <dbReference type="ARBA" id="ARBA00023136"/>
    </source>
</evidence>